<dbReference type="AlphaFoldDB" id="I3S9C9"/>
<proteinExistence type="evidence at transcript level"/>
<accession>I3S9C9</accession>
<protein>
    <submittedName>
        <fullName evidence="1">Uncharacterized protein</fullName>
    </submittedName>
</protein>
<dbReference type="EMBL" id="BT137076">
    <property type="protein sequence ID" value="AFK36871.1"/>
    <property type="molecule type" value="mRNA"/>
</dbReference>
<organism evidence="1">
    <name type="scientific">Lotus japonicus</name>
    <name type="common">Lotus corniculatus var. japonicus</name>
    <dbReference type="NCBI Taxonomy" id="34305"/>
    <lineage>
        <taxon>Eukaryota</taxon>
        <taxon>Viridiplantae</taxon>
        <taxon>Streptophyta</taxon>
        <taxon>Embryophyta</taxon>
        <taxon>Tracheophyta</taxon>
        <taxon>Spermatophyta</taxon>
        <taxon>Magnoliopsida</taxon>
        <taxon>eudicotyledons</taxon>
        <taxon>Gunneridae</taxon>
        <taxon>Pentapetalae</taxon>
        <taxon>rosids</taxon>
        <taxon>fabids</taxon>
        <taxon>Fabales</taxon>
        <taxon>Fabaceae</taxon>
        <taxon>Papilionoideae</taxon>
        <taxon>50 kb inversion clade</taxon>
        <taxon>NPAAA clade</taxon>
        <taxon>Hologalegina</taxon>
        <taxon>robinioid clade</taxon>
        <taxon>Loteae</taxon>
        <taxon>Lotus</taxon>
    </lineage>
</organism>
<reference evidence="1" key="1">
    <citation type="submission" date="2012-05" db="EMBL/GenBank/DDBJ databases">
        <authorList>
            <person name="Krishnakumar V."/>
            <person name="Cheung F."/>
            <person name="Xiao Y."/>
            <person name="Chan A."/>
            <person name="Moskal W.A."/>
            <person name="Town C.D."/>
        </authorList>
    </citation>
    <scope>NUCLEOTIDE SEQUENCE</scope>
</reference>
<sequence length="71" mass="8136">MAPLFLSKLSCSVAWPVNMHTENQSAGWLQLILQYMCIHLLVRPFCWIFISLENSLSLPCLIVNYNVIVIV</sequence>
<evidence type="ECO:0000313" key="1">
    <source>
        <dbReference type="EMBL" id="AFK36871.1"/>
    </source>
</evidence>
<name>I3S9C9_LOTJA</name>